<protein>
    <recommendedName>
        <fullName evidence="1">Protein SDA1</fullName>
    </recommendedName>
</protein>
<dbReference type="PANTHER" id="PTHR12730:SF0">
    <property type="entry name" value="PROTEIN SDA1 HOMOLOG"/>
    <property type="match status" value="1"/>
</dbReference>
<keyword evidence="1" id="KW-0690">Ribosome biogenesis</keyword>
<evidence type="ECO:0000313" key="3">
    <source>
        <dbReference type="Proteomes" id="UP000815325"/>
    </source>
</evidence>
<gene>
    <name evidence="2" type="ORF">DUNSADRAFT_8135</name>
</gene>
<dbReference type="PANTHER" id="PTHR12730">
    <property type="entry name" value="HSDA/SDA1-RELATED"/>
    <property type="match status" value="1"/>
</dbReference>
<comment type="caution">
    <text evidence="2">The sequence shown here is derived from an EMBL/GenBank/DDBJ whole genome shotgun (WGS) entry which is preliminary data.</text>
</comment>
<sequence length="91" mass="10506">MSSVDLLTLQGNIKKDPDGYKDEFQLQLQHYEALLDVFKLKPSRESKEFGDLAMFLAQVSLSCLVAQWKWRRHFGLCPIKLLPDPQNPVCK</sequence>
<comment type="subcellular location">
    <subcellularLocation>
        <location evidence="1">Nucleus</location>
        <location evidence="1">Nucleolus</location>
    </subcellularLocation>
</comment>
<keyword evidence="1" id="KW-0653">Protein transport</keyword>
<comment type="similarity">
    <text evidence="1">Belongs to the SDA1 family.</text>
</comment>
<reference evidence="2" key="1">
    <citation type="submission" date="2017-08" db="EMBL/GenBank/DDBJ databases">
        <authorList>
            <person name="Polle J.E."/>
            <person name="Barry K."/>
            <person name="Cushman J."/>
            <person name="Schmutz J."/>
            <person name="Tran D."/>
            <person name="Hathwaick L.T."/>
            <person name="Yim W.C."/>
            <person name="Jenkins J."/>
            <person name="Mckie-Krisberg Z.M."/>
            <person name="Prochnik S."/>
            <person name="Lindquist E."/>
            <person name="Dockter R.B."/>
            <person name="Adam C."/>
            <person name="Molina H."/>
            <person name="Bunkerborg J."/>
            <person name="Jin E."/>
            <person name="Buchheim M."/>
            <person name="Magnuson J."/>
        </authorList>
    </citation>
    <scope>NUCLEOTIDE SEQUENCE</scope>
    <source>
        <strain evidence="2">CCAP 19/18</strain>
    </source>
</reference>
<keyword evidence="1" id="KW-0813">Transport</keyword>
<keyword evidence="1" id="KW-0539">Nucleus</keyword>
<organism evidence="2 3">
    <name type="scientific">Dunaliella salina</name>
    <name type="common">Green alga</name>
    <name type="synonym">Protococcus salinus</name>
    <dbReference type="NCBI Taxonomy" id="3046"/>
    <lineage>
        <taxon>Eukaryota</taxon>
        <taxon>Viridiplantae</taxon>
        <taxon>Chlorophyta</taxon>
        <taxon>core chlorophytes</taxon>
        <taxon>Chlorophyceae</taxon>
        <taxon>CS clade</taxon>
        <taxon>Chlamydomonadales</taxon>
        <taxon>Dunaliellaceae</taxon>
        <taxon>Dunaliella</taxon>
    </lineage>
</organism>
<accession>A0ABQ7FU81</accession>
<name>A0ABQ7FU81_DUNSA</name>
<proteinExistence type="inferred from homology"/>
<evidence type="ECO:0000313" key="2">
    <source>
        <dbReference type="EMBL" id="KAF5825611.1"/>
    </source>
</evidence>
<dbReference type="EMBL" id="MU072389">
    <property type="protein sequence ID" value="KAF5825611.1"/>
    <property type="molecule type" value="Genomic_DNA"/>
</dbReference>
<dbReference type="Proteomes" id="UP000815325">
    <property type="component" value="Unassembled WGS sequence"/>
</dbReference>
<dbReference type="InterPro" id="IPR027312">
    <property type="entry name" value="Sda1"/>
</dbReference>
<comment type="function">
    <text evidence="1">Required for 60S pre-ribosomal subunits export to the cytoplasm.</text>
</comment>
<evidence type="ECO:0000256" key="1">
    <source>
        <dbReference type="RuleBase" id="RU365057"/>
    </source>
</evidence>
<keyword evidence="3" id="KW-1185">Reference proteome</keyword>